<feature type="domain" description="RING-type" evidence="5">
    <location>
        <begin position="37"/>
        <end position="78"/>
    </location>
</feature>
<dbReference type="PROSITE" id="PS50089">
    <property type="entry name" value="ZF_RING_2"/>
    <property type="match status" value="1"/>
</dbReference>
<dbReference type="InterPro" id="IPR051834">
    <property type="entry name" value="RING_finger_E3_ligase"/>
</dbReference>
<protein>
    <recommendedName>
        <fullName evidence="5">RING-type domain-containing protein</fullName>
    </recommendedName>
</protein>
<evidence type="ECO:0000259" key="5">
    <source>
        <dbReference type="PROSITE" id="PS50089"/>
    </source>
</evidence>
<dbReference type="Gene3D" id="3.30.40.10">
    <property type="entry name" value="Zinc/RING finger domain, C3HC4 (zinc finger)"/>
    <property type="match status" value="1"/>
</dbReference>
<evidence type="ECO:0000256" key="4">
    <source>
        <dbReference type="PROSITE-ProRule" id="PRU00175"/>
    </source>
</evidence>
<dbReference type="GO" id="GO:0008270">
    <property type="term" value="F:zinc ion binding"/>
    <property type="evidence" value="ECO:0007669"/>
    <property type="project" value="UniProtKB-KW"/>
</dbReference>
<name>A0A0M0JRI8_9EUKA</name>
<dbReference type="OrthoDB" id="8062037at2759"/>
<dbReference type="PANTHER" id="PTHR45931:SF16">
    <property type="entry name" value="RING_U-BOX SUPERFAMILY PROTEIN"/>
    <property type="match status" value="1"/>
</dbReference>
<organism evidence="6 7">
    <name type="scientific">Chrysochromulina tobinii</name>
    <dbReference type="NCBI Taxonomy" id="1460289"/>
    <lineage>
        <taxon>Eukaryota</taxon>
        <taxon>Haptista</taxon>
        <taxon>Haptophyta</taxon>
        <taxon>Prymnesiophyceae</taxon>
        <taxon>Prymnesiales</taxon>
        <taxon>Chrysochromulinaceae</taxon>
        <taxon>Chrysochromulina</taxon>
    </lineage>
</organism>
<proteinExistence type="predicted"/>
<dbReference type="GO" id="GO:0005634">
    <property type="term" value="C:nucleus"/>
    <property type="evidence" value="ECO:0007669"/>
    <property type="project" value="TreeGrafter"/>
</dbReference>
<keyword evidence="1" id="KW-0479">Metal-binding</keyword>
<dbReference type="EMBL" id="JWZX01002501">
    <property type="protein sequence ID" value="KOO28863.1"/>
    <property type="molecule type" value="Genomic_DNA"/>
</dbReference>
<dbReference type="SUPFAM" id="SSF57850">
    <property type="entry name" value="RING/U-box"/>
    <property type="match status" value="1"/>
</dbReference>
<keyword evidence="7" id="KW-1185">Reference proteome</keyword>
<dbReference type="Proteomes" id="UP000037460">
    <property type="component" value="Unassembled WGS sequence"/>
</dbReference>
<dbReference type="GO" id="GO:0006511">
    <property type="term" value="P:ubiquitin-dependent protein catabolic process"/>
    <property type="evidence" value="ECO:0007669"/>
    <property type="project" value="TreeGrafter"/>
</dbReference>
<accession>A0A0M0JRI8</accession>
<dbReference type="PANTHER" id="PTHR45931">
    <property type="entry name" value="SI:CH211-59O9.10"/>
    <property type="match status" value="1"/>
</dbReference>
<evidence type="ECO:0000313" key="7">
    <source>
        <dbReference type="Proteomes" id="UP000037460"/>
    </source>
</evidence>
<reference evidence="7" key="1">
    <citation type="journal article" date="2015" name="PLoS Genet.">
        <title>Genome Sequence and Transcriptome Analyses of Chrysochromulina tobin: Metabolic Tools for Enhanced Algal Fitness in the Prominent Order Prymnesiales (Haptophyceae).</title>
        <authorList>
            <person name="Hovde B.T."/>
            <person name="Deodato C.R."/>
            <person name="Hunsperger H.M."/>
            <person name="Ryken S.A."/>
            <person name="Yost W."/>
            <person name="Jha R.K."/>
            <person name="Patterson J."/>
            <person name="Monnat R.J. Jr."/>
            <person name="Barlow S.B."/>
            <person name="Starkenburg S.R."/>
            <person name="Cattolico R.A."/>
        </authorList>
    </citation>
    <scope>NUCLEOTIDE SEQUENCE</scope>
    <source>
        <strain evidence="7">CCMP291</strain>
    </source>
</reference>
<dbReference type="InterPro" id="IPR001841">
    <property type="entry name" value="Znf_RING"/>
</dbReference>
<keyword evidence="3" id="KW-0862">Zinc</keyword>
<dbReference type="Pfam" id="PF13639">
    <property type="entry name" value="zf-RING_2"/>
    <property type="match status" value="1"/>
</dbReference>
<evidence type="ECO:0000313" key="6">
    <source>
        <dbReference type="EMBL" id="KOO28863.1"/>
    </source>
</evidence>
<dbReference type="SMART" id="SM00184">
    <property type="entry name" value="RING"/>
    <property type="match status" value="1"/>
</dbReference>
<evidence type="ECO:0000256" key="3">
    <source>
        <dbReference type="ARBA" id="ARBA00022833"/>
    </source>
</evidence>
<evidence type="ECO:0000256" key="2">
    <source>
        <dbReference type="ARBA" id="ARBA00022771"/>
    </source>
</evidence>
<keyword evidence="2 4" id="KW-0863">Zinc-finger</keyword>
<gene>
    <name evidence="6" type="ORF">Ctob_005137</name>
</gene>
<dbReference type="AlphaFoldDB" id="A0A0M0JRI8"/>
<evidence type="ECO:0000256" key="1">
    <source>
        <dbReference type="ARBA" id="ARBA00022723"/>
    </source>
</evidence>
<dbReference type="GO" id="GO:0061630">
    <property type="term" value="F:ubiquitin protein ligase activity"/>
    <property type="evidence" value="ECO:0007669"/>
    <property type="project" value="TreeGrafter"/>
</dbReference>
<sequence length="209" mass="23188">MVPSAEAFADDTHMDALLFEDALDKRKFSEPSGGVVCVICFDEVTAATGGRALDCAHVYHPHCIEGWLNRAARCPQCQYPVPEAEAQVAAYRAAAGFGDDFTRDEAAVANQRYMVVVRRNRLAEIEVLRTLHNLSHFEFDAVEANIQRLRELRPWGILYGAPLDANGRVQYERYEGQHEHEVAVEPHATSQHGPGGFFTHALRACIPAA</sequence>
<comment type="caution">
    <text evidence="6">The sequence shown here is derived from an EMBL/GenBank/DDBJ whole genome shotgun (WGS) entry which is preliminary data.</text>
</comment>
<dbReference type="InterPro" id="IPR013083">
    <property type="entry name" value="Znf_RING/FYVE/PHD"/>
</dbReference>